<evidence type="ECO:0000313" key="2">
    <source>
        <dbReference type="Proteomes" id="UP001362999"/>
    </source>
</evidence>
<sequence>MHGRYMCMLEQSECTPLTQTVDCSPVRVLSLFARAKNLRLHFFVEAYSTTAVVTRSSCLVRICLGKILVRPSFSDPRFLLSMRIWLWGERLRSEEVKIGEVTDFSIYWDCCVDEVRTGREAETARGTMVEWSIVRRFNTSTVDGVFGQQFEPPTLLVILPHFPPSLRNPRITAGNHPAASTFQFHSIAVILKPPGLGIRAGLSQEKGLGVSMGATKRTETSLHCAEKGIPSVWIQDYDDGSEGGTGGWGVGHQEVRSRIRDWE</sequence>
<name>A0AAV9ZYK8_9AGAR</name>
<dbReference type="Proteomes" id="UP001362999">
    <property type="component" value="Unassembled WGS sequence"/>
</dbReference>
<evidence type="ECO:0000313" key="1">
    <source>
        <dbReference type="EMBL" id="KAK6996310.1"/>
    </source>
</evidence>
<protein>
    <submittedName>
        <fullName evidence="1">Uncharacterized protein</fullName>
    </submittedName>
</protein>
<accession>A0AAV9ZYK8</accession>
<keyword evidence="2" id="KW-1185">Reference proteome</keyword>
<dbReference type="EMBL" id="JAWWNJ010000098">
    <property type="protein sequence ID" value="KAK6996310.1"/>
    <property type="molecule type" value="Genomic_DNA"/>
</dbReference>
<reference evidence="1 2" key="1">
    <citation type="journal article" date="2024" name="J Genomics">
        <title>Draft genome sequencing and assembly of Favolaschia claudopus CIRM-BRFM 2984 isolated from oak limbs.</title>
        <authorList>
            <person name="Navarro D."/>
            <person name="Drula E."/>
            <person name="Chaduli D."/>
            <person name="Cazenave R."/>
            <person name="Ahrendt S."/>
            <person name="Wang J."/>
            <person name="Lipzen A."/>
            <person name="Daum C."/>
            <person name="Barry K."/>
            <person name="Grigoriev I.V."/>
            <person name="Favel A."/>
            <person name="Rosso M.N."/>
            <person name="Martin F."/>
        </authorList>
    </citation>
    <scope>NUCLEOTIDE SEQUENCE [LARGE SCALE GENOMIC DNA]</scope>
    <source>
        <strain evidence="1 2">CIRM-BRFM 2984</strain>
    </source>
</reference>
<dbReference type="AlphaFoldDB" id="A0AAV9ZYK8"/>
<comment type="caution">
    <text evidence="1">The sequence shown here is derived from an EMBL/GenBank/DDBJ whole genome shotgun (WGS) entry which is preliminary data.</text>
</comment>
<gene>
    <name evidence="1" type="ORF">R3P38DRAFT_3371222</name>
</gene>
<organism evidence="1 2">
    <name type="scientific">Favolaschia claudopus</name>
    <dbReference type="NCBI Taxonomy" id="2862362"/>
    <lineage>
        <taxon>Eukaryota</taxon>
        <taxon>Fungi</taxon>
        <taxon>Dikarya</taxon>
        <taxon>Basidiomycota</taxon>
        <taxon>Agaricomycotina</taxon>
        <taxon>Agaricomycetes</taxon>
        <taxon>Agaricomycetidae</taxon>
        <taxon>Agaricales</taxon>
        <taxon>Marasmiineae</taxon>
        <taxon>Mycenaceae</taxon>
        <taxon>Favolaschia</taxon>
    </lineage>
</organism>
<proteinExistence type="predicted"/>